<dbReference type="Proteomes" id="UP000480178">
    <property type="component" value="Chromosome"/>
</dbReference>
<dbReference type="Gene3D" id="3.40.30.10">
    <property type="entry name" value="Glutaredoxin"/>
    <property type="match status" value="1"/>
</dbReference>
<proteinExistence type="predicted"/>
<dbReference type="AlphaFoldDB" id="A0A6C0GR50"/>
<sequence length="199" mass="22092">MKILTILFLFLSALLSVPDGVQTGGKIENFTLPNAISKQPVSLSDYASEKGVVLIFTSNYCPYSKLYEDRIIKLANQFEGQGVKFLLINSNTSVDNIDDTVEEMARHAREKGLKMPYLADKEHTVRAKLGATKTPEAFVLQNTGNGTFILKYRGAIDDNPQVPDVVSAFYLKDAITAIINKKNLSLMEKRPIGCMIKKD</sequence>
<evidence type="ECO:0000313" key="2">
    <source>
        <dbReference type="EMBL" id="QHT70083.1"/>
    </source>
</evidence>
<dbReference type="SUPFAM" id="SSF52833">
    <property type="entry name" value="Thioredoxin-like"/>
    <property type="match status" value="1"/>
</dbReference>
<dbReference type="InterPro" id="IPR000866">
    <property type="entry name" value="AhpC/TSA"/>
</dbReference>
<dbReference type="CDD" id="cd02969">
    <property type="entry name" value="PRX_like1"/>
    <property type="match status" value="1"/>
</dbReference>
<reference evidence="2 3" key="1">
    <citation type="submission" date="2020-01" db="EMBL/GenBank/DDBJ databases">
        <authorList>
            <person name="Kim M.K."/>
        </authorList>
    </citation>
    <scope>NUCLEOTIDE SEQUENCE [LARGE SCALE GENOMIC DNA]</scope>
    <source>
        <strain evidence="2 3">172606-1</strain>
    </source>
</reference>
<dbReference type="PANTHER" id="PTHR43640:SF1">
    <property type="entry name" value="THIOREDOXIN-DEPENDENT PEROXIREDOXIN"/>
    <property type="match status" value="1"/>
</dbReference>
<dbReference type="InterPro" id="IPR047262">
    <property type="entry name" value="PRX-like1"/>
</dbReference>
<name>A0A6C0GR50_9BACT</name>
<gene>
    <name evidence="2" type="ORF">GXP67_27270</name>
</gene>
<feature type="domain" description="Thioredoxin" evidence="1">
    <location>
        <begin position="21"/>
        <end position="171"/>
    </location>
</feature>
<organism evidence="2 3">
    <name type="scientific">Rhodocytophaga rosea</name>
    <dbReference type="NCBI Taxonomy" id="2704465"/>
    <lineage>
        <taxon>Bacteria</taxon>
        <taxon>Pseudomonadati</taxon>
        <taxon>Bacteroidota</taxon>
        <taxon>Cytophagia</taxon>
        <taxon>Cytophagales</taxon>
        <taxon>Rhodocytophagaceae</taxon>
        <taxon>Rhodocytophaga</taxon>
    </lineage>
</organism>
<keyword evidence="3" id="KW-1185">Reference proteome</keyword>
<dbReference type="GO" id="GO:0016209">
    <property type="term" value="F:antioxidant activity"/>
    <property type="evidence" value="ECO:0007669"/>
    <property type="project" value="InterPro"/>
</dbReference>
<evidence type="ECO:0000313" key="3">
    <source>
        <dbReference type="Proteomes" id="UP000480178"/>
    </source>
</evidence>
<dbReference type="InterPro" id="IPR036249">
    <property type="entry name" value="Thioredoxin-like_sf"/>
</dbReference>
<dbReference type="EMBL" id="CP048222">
    <property type="protein sequence ID" value="QHT70083.1"/>
    <property type="molecule type" value="Genomic_DNA"/>
</dbReference>
<dbReference type="KEGG" id="rhoz:GXP67_27270"/>
<dbReference type="PANTHER" id="PTHR43640">
    <property type="entry name" value="OS07G0260300 PROTEIN"/>
    <property type="match status" value="1"/>
</dbReference>
<protein>
    <submittedName>
        <fullName evidence="2">Thioredoxin family protein</fullName>
    </submittedName>
</protein>
<dbReference type="InterPro" id="IPR013766">
    <property type="entry name" value="Thioredoxin_domain"/>
</dbReference>
<dbReference type="Pfam" id="PF00578">
    <property type="entry name" value="AhpC-TSA"/>
    <property type="match status" value="1"/>
</dbReference>
<dbReference type="GO" id="GO:0016491">
    <property type="term" value="F:oxidoreductase activity"/>
    <property type="evidence" value="ECO:0007669"/>
    <property type="project" value="InterPro"/>
</dbReference>
<evidence type="ECO:0000259" key="1">
    <source>
        <dbReference type="PROSITE" id="PS51352"/>
    </source>
</evidence>
<dbReference type="PROSITE" id="PS51352">
    <property type="entry name" value="THIOREDOXIN_2"/>
    <property type="match status" value="1"/>
</dbReference>
<dbReference type="RefSeq" id="WP_162446066.1">
    <property type="nucleotide sequence ID" value="NZ_CP048222.1"/>
</dbReference>
<accession>A0A6C0GR50</accession>